<feature type="region of interest" description="Disordered" evidence="1">
    <location>
        <begin position="1"/>
        <end position="71"/>
    </location>
</feature>
<feature type="compositionally biased region" description="Low complexity" evidence="1">
    <location>
        <begin position="374"/>
        <end position="387"/>
    </location>
</feature>
<sequence>MDRPNQEAVSDVSHEDVVTGESPSVIEDSTEAGGSNTPASIGDAASFSAGGSERADTEPAAAAAVTDESGAGITQRSVANAPFGLAMGMEGMGISGIDGGSSSGQNNGNINNNNSSILATDIDLDFNVDSLNLDSLDGLDFDVSNLLSQVSGSTMAAVVGSSGGIKAQEPGTQGRAPVLSAMPADGAQTGLASAALAPSARPPSAGATAQTQPATHKQPHSAMPGSAPVAAPAAVPARPGQGPGPGGAGARPARPPQAMGGVGVRPRPARPVAAAPSGGAQSPQVRPPGPGGGQVPQRPPAAFGGARPPGVRPGQAGMARPRPASPARPGMRPAVRPRPLARPPQAAAPGTSLSPTANARPPMRPATRPVMRPAASSAPASATAAQSGQGGGPSAATARSPPVPGHGSAPVSAPAGGTFGRTETAGAGAGAGSGLANGGGSVVVSSPPPLAEACGLEALYSLEGVFRALCHGFAPTSAEWSTLNVVAVTWPQLEAGGALGGRRLAQRSIADVSSMTAADSARAAASRRAASAAIHLYRLHVQAPQSWDGGAGLRPLAPSLLPLCSVRLQQQWSGAAEDAGPAALGDGAWLDVAPLSGWHGGASQAGAGERMRVAAAPRCMWSADSRMLAAWDRSGRFEVFQAGAELNAWRSVYHIDFDCAVAACLWLASKRKYGVGRTGGGGDADCDEDADAGCDEDAAARWQVDPGVGIKRLPFFGPRNTQGEHALLVLTAASQLVLVYQRDAAWTRVVAPLEPQRLDVRSEVAGDGGGAAAARDDPWRNVPKGAITHADMMLVSQKWIFLAAHRAAAAPVAYPHAPGALGAAAAGGAMTAPMAEVYRVQVEFAADYSPRLFATPLAVQPVAAAAAAAADAARDGPARVTHIKLVTALNPEARPVAENVLGERYHFPLVLVALGRTCGGAFATELQAWRLEGAAHARRSVADLLRRPPALQLAHVWTERRSGVLVAVSANRAERQQLRYLFARASDTAYRAVMLTWADGRVEMLRSYGAAGRRFAPPHYTAFFQLAMRPQAVALGGPAAEAGVPACEWRQARARFRLGWTPFFGGPAGGGPVQAHCGDLLAVRILNREDATDLVALLANAAAAEENEAPAEERTAPAEERTAPAEERTAPAVPMSRTLFQALYRACTLLAAALGVDSLELDALAAATPAVRALLGAAMQLHHLARHAIQATSVGLLLHAAAVVEARVAIVQQHVLASVGGQAPFDVARSFSDAWRRGFPATVALVLWCVDVLAALVRDTFLYFHARGPDAAGHMRPLHELDAAAAAAAAEREQALLRAFRGEPGAADARAVLPGALPTRLALLFHRPTLDALRSLLAFVAHVEADLVRRMHVLGSLAAAGAAAAAPEYAAALRARDMVVAAAQQLAHALEHLPVSLQRLRDFLADVHALYAADAECTALSAQAVLVATATVAGPFRKHVPHVARSFAHFVLARDVVDTPATRAAAPAALVLHDTRWLSVVSCRATPPGLRDAAAVFATPWRTCLPAAAAAADATADADADADDDALVPAAERAAWAREQSEFERALDEDNVLFDIDDAGFIFVDPGDAADPPAAASAAPLPAAFRAAAARGAAAAPVRITTRVPDFSDVLAPLAARRGVLAAADAAADCMLDAPLLLDAACARRIHAADVAAAAPGRRARTPSSSTAPHSPAMAPRAAWLSPPPPPAATAPQHFVPHYSSVASPWSAGELSSGWQFISTPRDPKLHVPTLLAQHAFSLAVLRRRRAAAAMHTAADADDDAEDGGDNNADGMAYCIDWSRADAIVVQPPPPPAAAAAAAAPDDAAALGPRLLHAAADAVDVIQKTMLPADAPCRTCLRCGQSTRQNPPPGDGNADAGWISRFDLVCICGGPWVAS</sequence>
<evidence type="ECO:0008006" key="4">
    <source>
        <dbReference type="Google" id="ProtNLM"/>
    </source>
</evidence>
<keyword evidence="3" id="KW-1185">Reference proteome</keyword>
<accession>A0A9W8HB31</accession>
<dbReference type="PANTHER" id="PTHR24216">
    <property type="entry name" value="PAXILLIN-RELATED"/>
    <property type="match status" value="1"/>
</dbReference>
<feature type="compositionally biased region" description="Low complexity" evidence="1">
    <location>
        <begin position="221"/>
        <end position="240"/>
    </location>
</feature>
<feature type="compositionally biased region" description="Low complexity" evidence="1">
    <location>
        <begin position="1653"/>
        <end position="1681"/>
    </location>
</feature>
<dbReference type="OrthoDB" id="5596412at2759"/>
<organism evidence="2 3">
    <name type="scientific">Coemansia interrupta</name>
    <dbReference type="NCBI Taxonomy" id="1126814"/>
    <lineage>
        <taxon>Eukaryota</taxon>
        <taxon>Fungi</taxon>
        <taxon>Fungi incertae sedis</taxon>
        <taxon>Zoopagomycota</taxon>
        <taxon>Kickxellomycotina</taxon>
        <taxon>Kickxellomycetes</taxon>
        <taxon>Kickxellales</taxon>
        <taxon>Kickxellaceae</taxon>
        <taxon>Coemansia</taxon>
    </lineage>
</organism>
<feature type="compositionally biased region" description="Low complexity" evidence="1">
    <location>
        <begin position="192"/>
        <end position="209"/>
    </location>
</feature>
<name>A0A9W8HB31_9FUNG</name>
<protein>
    <recommendedName>
        <fullName evidence="4">Mediator of RNA polymerase II transcription subunit 16</fullName>
    </recommendedName>
</protein>
<comment type="caution">
    <text evidence="2">The sequence shown here is derived from an EMBL/GenBank/DDBJ whole genome shotgun (WGS) entry which is preliminary data.</text>
</comment>
<feature type="compositionally biased region" description="Basic and acidic residues" evidence="1">
    <location>
        <begin position="1111"/>
        <end position="1129"/>
    </location>
</feature>
<evidence type="ECO:0000313" key="2">
    <source>
        <dbReference type="EMBL" id="KAJ2779905.1"/>
    </source>
</evidence>
<dbReference type="Proteomes" id="UP001140172">
    <property type="component" value="Unassembled WGS sequence"/>
</dbReference>
<feature type="compositionally biased region" description="Low complexity" evidence="1">
    <location>
        <begin position="250"/>
        <end position="284"/>
    </location>
</feature>
<proteinExistence type="predicted"/>
<feature type="region of interest" description="Disordered" evidence="1">
    <location>
        <begin position="1653"/>
        <end position="1688"/>
    </location>
</feature>
<evidence type="ECO:0000256" key="1">
    <source>
        <dbReference type="SAM" id="MobiDB-lite"/>
    </source>
</evidence>
<feature type="region of interest" description="Disordered" evidence="1">
    <location>
        <begin position="192"/>
        <end position="425"/>
    </location>
</feature>
<dbReference type="PANTHER" id="PTHR24216:SF65">
    <property type="entry name" value="PAXILLIN-LIKE PROTEIN 1"/>
    <property type="match status" value="1"/>
</dbReference>
<gene>
    <name evidence="2" type="ORF">GGI15_003730</name>
</gene>
<evidence type="ECO:0000313" key="3">
    <source>
        <dbReference type="Proteomes" id="UP001140172"/>
    </source>
</evidence>
<feature type="region of interest" description="Disordered" evidence="1">
    <location>
        <begin position="1106"/>
        <end position="1130"/>
    </location>
</feature>
<dbReference type="EMBL" id="JANBUM010000275">
    <property type="protein sequence ID" value="KAJ2779905.1"/>
    <property type="molecule type" value="Genomic_DNA"/>
</dbReference>
<reference evidence="2" key="1">
    <citation type="submission" date="2022-07" db="EMBL/GenBank/DDBJ databases">
        <title>Phylogenomic reconstructions and comparative analyses of Kickxellomycotina fungi.</title>
        <authorList>
            <person name="Reynolds N.K."/>
            <person name="Stajich J.E."/>
            <person name="Barry K."/>
            <person name="Grigoriev I.V."/>
            <person name="Crous P."/>
            <person name="Smith M.E."/>
        </authorList>
    </citation>
    <scope>NUCLEOTIDE SEQUENCE</scope>
    <source>
        <strain evidence="2">BCRC 34489</strain>
    </source>
</reference>
<feature type="compositionally biased region" description="Low complexity" evidence="1">
    <location>
        <begin position="300"/>
        <end position="349"/>
    </location>
</feature>